<evidence type="ECO:0000256" key="3">
    <source>
        <dbReference type="ARBA" id="ARBA00022519"/>
    </source>
</evidence>
<feature type="domain" description="Peptidase S54 GlpG peptidase N-terminal" evidence="9">
    <location>
        <begin position="3"/>
        <end position="85"/>
    </location>
</feature>
<name>A0AA42C2K4_9GAMM</name>
<feature type="active site" description="Nucleophile" evidence="7">
    <location>
        <position position="202"/>
    </location>
</feature>
<dbReference type="InterPro" id="IPR022764">
    <property type="entry name" value="Peptidase_S54_rhomboid_dom"/>
</dbReference>
<dbReference type="InterPro" id="IPR038236">
    <property type="entry name" value="GlpG_N_sf"/>
</dbReference>
<keyword evidence="7" id="KW-0720">Serine protease</keyword>
<evidence type="ECO:0000313" key="10">
    <source>
        <dbReference type="EMBL" id="MCV9879413.1"/>
    </source>
</evidence>
<evidence type="ECO:0000256" key="5">
    <source>
        <dbReference type="ARBA" id="ARBA00022989"/>
    </source>
</evidence>
<dbReference type="Proteomes" id="UP001165569">
    <property type="component" value="Unassembled WGS sequence"/>
</dbReference>
<sequence length="277" mass="31147">MAIRVIALSNPRLAQAFVDYMHTQHVSLEMRTTGQEAELWLADDAQLTQVQAALEIFLHDPSNPRYQAASWQTGSTDAGIQYRSFSYLQTLKQQAGPLTLLIMIASIAVFVLMKLAGYESVMTLLAYPDAGQEWQLWRWFSHALLHFSVLHILFNLMWWWYLGGPVEKVLGARKLLMITLIAALVSGWVQSRFSGIYFGGLSGVVYALMGYVWLRGEREPDGYLSMPRSLMAFALLWLIAGYFDILGMSIANAAHVTGLVIGLLMAFWDTSNKTNSR</sequence>
<evidence type="ECO:0000256" key="4">
    <source>
        <dbReference type="ARBA" id="ARBA00022692"/>
    </source>
</evidence>
<evidence type="ECO:0000313" key="11">
    <source>
        <dbReference type="EMBL" id="MCV9882613.1"/>
    </source>
</evidence>
<evidence type="ECO:0000256" key="1">
    <source>
        <dbReference type="ARBA" id="ARBA00004141"/>
    </source>
</evidence>
<feature type="transmembrane region" description="Helical" evidence="7">
    <location>
        <begin position="195"/>
        <end position="214"/>
    </location>
</feature>
<accession>A0AA42C2K4</accession>
<keyword evidence="2 7" id="KW-1003">Cell membrane</keyword>
<dbReference type="EC" id="3.4.21.105" evidence="7"/>
<evidence type="ECO:0000313" key="12">
    <source>
        <dbReference type="Proteomes" id="UP001165568"/>
    </source>
</evidence>
<dbReference type="GO" id="GO:0005886">
    <property type="term" value="C:plasma membrane"/>
    <property type="evidence" value="ECO:0007669"/>
    <property type="project" value="UniProtKB-SubCell"/>
</dbReference>
<keyword evidence="3" id="KW-0997">Cell inner membrane</keyword>
<feature type="transmembrane region" description="Helical" evidence="7">
    <location>
        <begin position="249"/>
        <end position="268"/>
    </location>
</feature>
<evidence type="ECO:0000259" key="9">
    <source>
        <dbReference type="Pfam" id="PF12122"/>
    </source>
</evidence>
<dbReference type="EMBL" id="JAMPJT010000007">
    <property type="protein sequence ID" value="MCV9879413.1"/>
    <property type="molecule type" value="Genomic_DNA"/>
</dbReference>
<feature type="transmembrane region" description="Helical" evidence="7">
    <location>
        <begin position="172"/>
        <end position="189"/>
    </location>
</feature>
<dbReference type="Gene3D" id="1.20.1540.10">
    <property type="entry name" value="Rhomboid-like"/>
    <property type="match status" value="1"/>
</dbReference>
<keyword evidence="6 7" id="KW-0472">Membrane</keyword>
<keyword evidence="7 10" id="KW-0645">Protease</keyword>
<keyword evidence="5 7" id="KW-1133">Transmembrane helix</keyword>
<dbReference type="Proteomes" id="UP001165568">
    <property type="component" value="Unassembled WGS sequence"/>
</dbReference>
<keyword evidence="7 10" id="KW-0378">Hydrolase</keyword>
<dbReference type="PANTHER" id="PTHR43066:SF26">
    <property type="entry name" value="RHOMBOID PROTEASE GLPG"/>
    <property type="match status" value="1"/>
</dbReference>
<feature type="transmembrane region" description="Helical" evidence="7">
    <location>
        <begin position="136"/>
        <end position="160"/>
    </location>
</feature>
<dbReference type="GO" id="GO:0006508">
    <property type="term" value="P:proteolysis"/>
    <property type="evidence" value="ECO:0007669"/>
    <property type="project" value="UniProtKB-UniRule"/>
</dbReference>
<keyword evidence="12" id="KW-1185">Reference proteome</keyword>
<dbReference type="AlphaFoldDB" id="A0AA42C2K4"/>
<reference evidence="10" key="1">
    <citation type="submission" date="2022-04" db="EMBL/GenBank/DDBJ databases">
        <title>Brenneria sp. isolated from walnut trees in Serbia.</title>
        <authorList>
            <person name="Gasic K."/>
            <person name="Zlatkovic N."/>
            <person name="Kuzmanovic N."/>
        </authorList>
    </citation>
    <scope>NUCLEOTIDE SEQUENCE</scope>
    <source>
        <strain evidence="11">KBI 423</strain>
        <strain evidence="10">KBI 447</strain>
    </source>
</reference>
<dbReference type="Gene3D" id="3.30.70.2350">
    <property type="match status" value="1"/>
</dbReference>
<dbReference type="GO" id="GO:0004252">
    <property type="term" value="F:serine-type endopeptidase activity"/>
    <property type="evidence" value="ECO:0007669"/>
    <property type="project" value="UniProtKB-UniRule"/>
</dbReference>
<evidence type="ECO:0000256" key="7">
    <source>
        <dbReference type="HAMAP-Rule" id="MF_01594"/>
    </source>
</evidence>
<feature type="transmembrane region" description="Helical" evidence="7">
    <location>
        <begin position="226"/>
        <end position="243"/>
    </location>
</feature>
<feature type="transmembrane region" description="Helical" evidence="7">
    <location>
        <begin position="98"/>
        <end position="116"/>
    </location>
</feature>
<dbReference type="Pfam" id="PF01694">
    <property type="entry name" value="Rhomboid"/>
    <property type="match status" value="1"/>
</dbReference>
<dbReference type="NCBIfam" id="TIGR04239">
    <property type="entry name" value="rhombo_GlpG"/>
    <property type="match status" value="1"/>
</dbReference>
<evidence type="ECO:0000256" key="6">
    <source>
        <dbReference type="ARBA" id="ARBA00023136"/>
    </source>
</evidence>
<dbReference type="EMBL" id="JAMPJU010000006">
    <property type="protein sequence ID" value="MCV9882613.1"/>
    <property type="molecule type" value="Genomic_DNA"/>
</dbReference>
<evidence type="ECO:0000259" key="8">
    <source>
        <dbReference type="Pfam" id="PF01694"/>
    </source>
</evidence>
<evidence type="ECO:0000313" key="13">
    <source>
        <dbReference type="Proteomes" id="UP001165569"/>
    </source>
</evidence>
<keyword evidence="4 7" id="KW-0812">Transmembrane</keyword>
<proteinExistence type="inferred from homology"/>
<protein>
    <recommendedName>
        <fullName evidence="7">Rhomboid protease GlpG</fullName>
        <ecNumber evidence="7">3.4.21.105</ecNumber>
    </recommendedName>
    <alternativeName>
        <fullName evidence="7">Intramembrane serine protease</fullName>
    </alternativeName>
</protein>
<evidence type="ECO:0000256" key="2">
    <source>
        <dbReference type="ARBA" id="ARBA00022475"/>
    </source>
</evidence>
<comment type="similarity">
    <text evidence="7">Belongs to the peptidase S54 family.</text>
</comment>
<dbReference type="RefSeq" id="WP_264090299.1">
    <property type="nucleotide sequence ID" value="NZ_JAMPJT010000007.1"/>
</dbReference>
<gene>
    <name evidence="7 10" type="primary">glpG</name>
    <name evidence="10" type="ORF">NC803_11210</name>
    <name evidence="11" type="ORF">NC856_10060</name>
</gene>
<dbReference type="SUPFAM" id="SSF144091">
    <property type="entry name" value="Rhomboid-like"/>
    <property type="match status" value="1"/>
</dbReference>
<dbReference type="NCBIfam" id="NF008155">
    <property type="entry name" value="PRK10907.1"/>
    <property type="match status" value="1"/>
</dbReference>
<dbReference type="Pfam" id="PF12122">
    <property type="entry name" value="Rhomboid_N"/>
    <property type="match status" value="1"/>
</dbReference>
<comment type="catalytic activity">
    <reaction evidence="7">
        <text>Cleaves type-1 transmembrane domains using a catalytic dyad composed of serine and histidine that are contributed by different transmembrane domains.</text>
        <dbReference type="EC" id="3.4.21.105"/>
    </reaction>
</comment>
<comment type="subcellular location">
    <subcellularLocation>
        <location evidence="7">Cell membrane</location>
        <topology evidence="7">Multi-pass membrane protein</topology>
    </subcellularLocation>
    <subcellularLocation>
        <location evidence="1">Membrane</location>
        <topology evidence="1">Multi-pass membrane protein</topology>
    </subcellularLocation>
</comment>
<dbReference type="InterPro" id="IPR022732">
    <property type="entry name" value="Peptidase_S54_GlpG_N"/>
</dbReference>
<dbReference type="HAMAP" id="MF_01594">
    <property type="entry name" value="Rhomboid_GlpG"/>
    <property type="match status" value="1"/>
</dbReference>
<organism evidence="10 13">
    <name type="scientific">Brenneria izbisi</name>
    <dbReference type="NCBI Taxonomy" id="2939450"/>
    <lineage>
        <taxon>Bacteria</taxon>
        <taxon>Pseudomonadati</taxon>
        <taxon>Pseudomonadota</taxon>
        <taxon>Gammaproteobacteria</taxon>
        <taxon>Enterobacterales</taxon>
        <taxon>Pectobacteriaceae</taxon>
        <taxon>Brenneria</taxon>
    </lineage>
</organism>
<comment type="function">
    <text evidence="7">Rhomboid-type serine protease that catalyzes intramembrane proteolysis.</text>
</comment>
<dbReference type="PANTHER" id="PTHR43066">
    <property type="entry name" value="RHOMBOID-RELATED PROTEIN"/>
    <property type="match status" value="1"/>
</dbReference>
<comment type="caution">
    <text evidence="10">The sequence shown here is derived from an EMBL/GenBank/DDBJ whole genome shotgun (WGS) entry which is preliminary data.</text>
</comment>
<dbReference type="InterPro" id="IPR035952">
    <property type="entry name" value="Rhomboid-like_sf"/>
</dbReference>
<feature type="active site" evidence="7">
    <location>
        <position position="255"/>
    </location>
</feature>
<feature type="domain" description="Peptidase S54 rhomboid" evidence="8">
    <location>
        <begin position="134"/>
        <end position="268"/>
    </location>
</feature>
<dbReference type="InterPro" id="IPR023662">
    <property type="entry name" value="Rhomboid_protease_GlpG"/>
</dbReference>